<evidence type="ECO:0000256" key="1">
    <source>
        <dbReference type="SAM" id="MobiDB-lite"/>
    </source>
</evidence>
<organism evidence="2 3">
    <name type="scientific">Romanomermis culicivorax</name>
    <name type="common">Nematode worm</name>
    <dbReference type="NCBI Taxonomy" id="13658"/>
    <lineage>
        <taxon>Eukaryota</taxon>
        <taxon>Metazoa</taxon>
        <taxon>Ecdysozoa</taxon>
        <taxon>Nematoda</taxon>
        <taxon>Enoplea</taxon>
        <taxon>Dorylaimia</taxon>
        <taxon>Mermithida</taxon>
        <taxon>Mermithoidea</taxon>
        <taxon>Mermithidae</taxon>
        <taxon>Romanomermis</taxon>
    </lineage>
</organism>
<accession>A0A915IEM0</accession>
<proteinExistence type="predicted"/>
<sequence length="70" mass="7670">MVSRPPEDEVYVCDHNGERGFTSLGGSCVAINDRRSDRKPVGGSSHGGNKFHPAEKSCRRSRGTERLVLL</sequence>
<reference evidence="3" key="1">
    <citation type="submission" date="2022-11" db="UniProtKB">
        <authorList>
            <consortium name="WormBaseParasite"/>
        </authorList>
    </citation>
    <scope>IDENTIFICATION</scope>
</reference>
<name>A0A915IEM0_ROMCU</name>
<dbReference type="AlphaFoldDB" id="A0A915IEM0"/>
<keyword evidence="2" id="KW-1185">Reference proteome</keyword>
<feature type="compositionally biased region" description="Basic and acidic residues" evidence="1">
    <location>
        <begin position="52"/>
        <end position="70"/>
    </location>
</feature>
<dbReference type="WBParaSite" id="nRc.2.0.1.t12248-RA">
    <property type="protein sequence ID" value="nRc.2.0.1.t12248-RA"/>
    <property type="gene ID" value="nRc.2.0.1.g12248"/>
</dbReference>
<dbReference type="Proteomes" id="UP000887565">
    <property type="component" value="Unplaced"/>
</dbReference>
<evidence type="ECO:0000313" key="2">
    <source>
        <dbReference type="Proteomes" id="UP000887565"/>
    </source>
</evidence>
<evidence type="ECO:0000313" key="3">
    <source>
        <dbReference type="WBParaSite" id="nRc.2.0.1.t12248-RA"/>
    </source>
</evidence>
<feature type="region of interest" description="Disordered" evidence="1">
    <location>
        <begin position="33"/>
        <end position="70"/>
    </location>
</feature>
<protein>
    <submittedName>
        <fullName evidence="3">Uncharacterized protein</fullName>
    </submittedName>
</protein>